<name>A0ABW1NSS1_9ACTN</name>
<proteinExistence type="predicted"/>
<dbReference type="EMBL" id="JBHSRF010000082">
    <property type="protein sequence ID" value="MFC6086296.1"/>
    <property type="molecule type" value="Genomic_DNA"/>
</dbReference>
<sequence>MPEQYRVVLTKEAPRMALPTESGRMRINLTWNSSGSSPIDLDLCCLWELADGSRGCVQALGGKFRVPKGGGAPVIALDRDERAGGPEGENMTIDMSQSHLISRILVFAYIYDGVPNWAAADGVATVFPVSGPPIEVMLDGSDPRARVCAVFLLRNTEGRLGIRREVRYFTRGHRQMDATYKWGLNWRPGQKTLP</sequence>
<keyword evidence="2" id="KW-1185">Reference proteome</keyword>
<evidence type="ECO:0008006" key="3">
    <source>
        <dbReference type="Google" id="ProtNLM"/>
    </source>
</evidence>
<dbReference type="Gene3D" id="2.60.60.30">
    <property type="entry name" value="sav2460 like domains"/>
    <property type="match status" value="1"/>
</dbReference>
<dbReference type="RefSeq" id="WP_380761340.1">
    <property type="nucleotide sequence ID" value="NZ_JBHSRF010000082.1"/>
</dbReference>
<evidence type="ECO:0000313" key="1">
    <source>
        <dbReference type="EMBL" id="MFC6086296.1"/>
    </source>
</evidence>
<gene>
    <name evidence="1" type="ORF">ACFP1K_34360</name>
</gene>
<protein>
    <recommendedName>
        <fullName evidence="3">Tellurium resistance</fullName>
    </recommendedName>
</protein>
<accession>A0ABW1NSS1</accession>
<reference evidence="2" key="1">
    <citation type="journal article" date="2019" name="Int. J. Syst. Evol. Microbiol.">
        <title>The Global Catalogue of Microorganisms (GCM) 10K type strain sequencing project: providing services to taxonomists for standard genome sequencing and annotation.</title>
        <authorList>
            <consortium name="The Broad Institute Genomics Platform"/>
            <consortium name="The Broad Institute Genome Sequencing Center for Infectious Disease"/>
            <person name="Wu L."/>
            <person name="Ma J."/>
        </authorList>
    </citation>
    <scope>NUCLEOTIDE SEQUENCE [LARGE SCALE GENOMIC DNA]</scope>
    <source>
        <strain evidence="2">JCM 30346</strain>
    </source>
</reference>
<dbReference type="Proteomes" id="UP001596137">
    <property type="component" value="Unassembled WGS sequence"/>
</dbReference>
<evidence type="ECO:0000313" key="2">
    <source>
        <dbReference type="Proteomes" id="UP001596137"/>
    </source>
</evidence>
<organism evidence="1 2">
    <name type="scientific">Sphaerisporangium aureirubrum</name>
    <dbReference type="NCBI Taxonomy" id="1544736"/>
    <lineage>
        <taxon>Bacteria</taxon>
        <taxon>Bacillati</taxon>
        <taxon>Actinomycetota</taxon>
        <taxon>Actinomycetes</taxon>
        <taxon>Streptosporangiales</taxon>
        <taxon>Streptosporangiaceae</taxon>
        <taxon>Sphaerisporangium</taxon>
    </lineage>
</organism>
<comment type="caution">
    <text evidence="1">The sequence shown here is derived from an EMBL/GenBank/DDBJ whole genome shotgun (WGS) entry which is preliminary data.</text>
</comment>